<evidence type="ECO:0000256" key="2">
    <source>
        <dbReference type="SAM" id="SignalP"/>
    </source>
</evidence>
<comment type="caution">
    <text evidence="3">The sequence shown here is derived from an EMBL/GenBank/DDBJ whole genome shotgun (WGS) entry which is preliminary data.</text>
</comment>
<feature type="compositionally biased region" description="Low complexity" evidence="1">
    <location>
        <begin position="30"/>
        <end position="54"/>
    </location>
</feature>
<dbReference type="EMBL" id="JAFJYH010000006">
    <property type="protein sequence ID" value="KAG4425985.1"/>
    <property type="molecule type" value="Genomic_DNA"/>
</dbReference>
<organism evidence="3 4">
    <name type="scientific">Cadophora malorum</name>
    <dbReference type="NCBI Taxonomy" id="108018"/>
    <lineage>
        <taxon>Eukaryota</taxon>
        <taxon>Fungi</taxon>
        <taxon>Dikarya</taxon>
        <taxon>Ascomycota</taxon>
        <taxon>Pezizomycotina</taxon>
        <taxon>Leotiomycetes</taxon>
        <taxon>Helotiales</taxon>
        <taxon>Ploettnerulaceae</taxon>
        <taxon>Cadophora</taxon>
    </lineage>
</organism>
<evidence type="ECO:0008006" key="5">
    <source>
        <dbReference type="Google" id="ProtNLM"/>
    </source>
</evidence>
<evidence type="ECO:0000313" key="3">
    <source>
        <dbReference type="EMBL" id="KAG4425985.1"/>
    </source>
</evidence>
<proteinExistence type="predicted"/>
<keyword evidence="2" id="KW-0732">Signal</keyword>
<protein>
    <recommendedName>
        <fullName evidence="5">Chorismate mutase domain-containing protein</fullName>
    </recommendedName>
</protein>
<feature type="chain" id="PRO_5034076881" description="Chorismate mutase domain-containing protein" evidence="2">
    <location>
        <begin position="20"/>
        <end position="192"/>
    </location>
</feature>
<feature type="signal peptide" evidence="2">
    <location>
        <begin position="1"/>
        <end position="19"/>
    </location>
</feature>
<evidence type="ECO:0000256" key="1">
    <source>
        <dbReference type="SAM" id="MobiDB-lite"/>
    </source>
</evidence>
<feature type="compositionally biased region" description="Low complexity" evidence="1">
    <location>
        <begin position="67"/>
        <end position="90"/>
    </location>
</feature>
<feature type="region of interest" description="Disordered" evidence="1">
    <location>
        <begin position="20"/>
        <end position="97"/>
    </location>
</feature>
<dbReference type="AlphaFoldDB" id="A0A8H7WJE0"/>
<sequence length="192" mass="19720">MRFSTASTIVLFLCLSVDALPGRHRGRPGRPGANVGTPTNGNSPQNTNQPNNNPAAGSPTTNNQPASTNTPSNNDNNNNNNNPTNLDPSLVPAFTIQSGTGVGANGVPIPENCPPARAEFISKLSTNIAAGDVLGTPITFNTDPTVQDTKTNQDRATAMIITLQSFSGVKGVGCPGASTPELISQQKTGVVS</sequence>
<dbReference type="Proteomes" id="UP000664132">
    <property type="component" value="Unassembled WGS sequence"/>
</dbReference>
<gene>
    <name evidence="3" type="ORF">IFR04_000929</name>
</gene>
<name>A0A8H7WJE0_9HELO</name>
<evidence type="ECO:0000313" key="4">
    <source>
        <dbReference type="Proteomes" id="UP000664132"/>
    </source>
</evidence>
<accession>A0A8H7WJE0</accession>
<keyword evidence="4" id="KW-1185">Reference proteome</keyword>
<reference evidence="3" key="1">
    <citation type="submission" date="2021-02" db="EMBL/GenBank/DDBJ databases">
        <title>Genome sequence Cadophora malorum strain M34.</title>
        <authorList>
            <person name="Stefanovic E."/>
            <person name="Vu D."/>
            <person name="Scully C."/>
            <person name="Dijksterhuis J."/>
            <person name="Roader J."/>
            <person name="Houbraken J."/>
        </authorList>
    </citation>
    <scope>NUCLEOTIDE SEQUENCE</scope>
    <source>
        <strain evidence="3">M34</strain>
    </source>
</reference>
<dbReference type="OrthoDB" id="2140240at2759"/>